<dbReference type="PANTHER" id="PTHR33371">
    <property type="entry name" value="INTERMEMBRANE PHOSPHOLIPID TRANSPORT SYSTEM BINDING PROTEIN MLAD-RELATED"/>
    <property type="match status" value="1"/>
</dbReference>
<evidence type="ECO:0000256" key="1">
    <source>
        <dbReference type="SAM" id="MobiDB-lite"/>
    </source>
</evidence>
<gene>
    <name evidence="5" type="ORF">RM780_13360</name>
</gene>
<feature type="region of interest" description="Disordered" evidence="1">
    <location>
        <begin position="350"/>
        <end position="411"/>
    </location>
</feature>
<feature type="transmembrane region" description="Helical" evidence="2">
    <location>
        <begin position="12"/>
        <end position="29"/>
    </location>
</feature>
<sequence>MLTLATRLKNIAFLIIGAIAIGYLGVNYADLGRYVGVTNYYEVTVELAETGGLYEHADVTYRGVSVGRVGPIELTDQGIEATIRIENSAPDIPQDTDAAVESLSAIGEQFLDLRPRTDSGPFLGDGARITQNNTTTPPPVTDMLASLNDLVGSVPLDSLETVMTELGTGLEGQGDRLGGIIEAGNDIVAAAQEVLPDTTRLIVDSQTVLATQAEMGDALTEFAEGAALLSQQLVDSDQDIRDVIDAAPGAAGEIDALLRDTNPGLSVLIANLLTTSDLMITRQGGIEELMVRAPQVIAAGSTAVTPNGINGGLALTFFQPMPCTAGYGGTTYRNGLDTRDAPLNTEARCTASPGSGVNVRGSQNAPSGGVPDAARAGSVQLPGALGLPGTGGGSNGSGSGGGGLGGLLGLD</sequence>
<dbReference type="Pfam" id="PF11887">
    <property type="entry name" value="Mce4_CUP1"/>
    <property type="match status" value="1"/>
</dbReference>
<dbReference type="NCBIfam" id="TIGR00996">
    <property type="entry name" value="Mtu_fam_mce"/>
    <property type="match status" value="1"/>
</dbReference>
<feature type="compositionally biased region" description="Polar residues" evidence="1">
    <location>
        <begin position="352"/>
        <end position="366"/>
    </location>
</feature>
<keyword evidence="6" id="KW-1185">Reference proteome</keyword>
<dbReference type="PANTHER" id="PTHR33371:SF16">
    <property type="entry name" value="MCE-FAMILY PROTEIN MCE3F"/>
    <property type="match status" value="1"/>
</dbReference>
<protein>
    <submittedName>
        <fullName evidence="5">MlaD family protein</fullName>
    </submittedName>
</protein>
<keyword evidence="2" id="KW-1133">Transmembrane helix</keyword>
<keyword evidence="2" id="KW-0812">Transmembrane</keyword>
<dbReference type="InterPro" id="IPR052336">
    <property type="entry name" value="MlaD_Phospholipid_Transporter"/>
</dbReference>
<evidence type="ECO:0000256" key="2">
    <source>
        <dbReference type="SAM" id="Phobius"/>
    </source>
</evidence>
<name>A0ABU2L8P7_9ACTN</name>
<dbReference type="EMBL" id="JAVREN010000016">
    <property type="protein sequence ID" value="MDT0307945.1"/>
    <property type="molecule type" value="Genomic_DNA"/>
</dbReference>
<proteinExistence type="predicted"/>
<dbReference type="InterPro" id="IPR005693">
    <property type="entry name" value="Mce"/>
</dbReference>
<evidence type="ECO:0000259" key="3">
    <source>
        <dbReference type="Pfam" id="PF02470"/>
    </source>
</evidence>
<comment type="caution">
    <text evidence="5">The sequence shown here is derived from an EMBL/GenBank/DDBJ whole genome shotgun (WGS) entry which is preliminary data.</text>
</comment>
<evidence type="ECO:0000313" key="5">
    <source>
        <dbReference type="EMBL" id="MDT0307945.1"/>
    </source>
</evidence>
<reference evidence="6" key="1">
    <citation type="submission" date="2023-07" db="EMBL/GenBank/DDBJ databases">
        <title>30 novel species of actinomycetes from the DSMZ collection.</title>
        <authorList>
            <person name="Nouioui I."/>
        </authorList>
    </citation>
    <scope>NUCLEOTIDE SEQUENCE [LARGE SCALE GENOMIC DNA]</scope>
    <source>
        <strain evidence="6">DSM 44917</strain>
    </source>
</reference>
<evidence type="ECO:0000313" key="6">
    <source>
        <dbReference type="Proteomes" id="UP001183388"/>
    </source>
</evidence>
<organism evidence="5 6">
    <name type="scientific">Streptomyces boetiae</name>
    <dbReference type="NCBI Taxonomy" id="3075541"/>
    <lineage>
        <taxon>Bacteria</taxon>
        <taxon>Bacillati</taxon>
        <taxon>Actinomycetota</taxon>
        <taxon>Actinomycetes</taxon>
        <taxon>Kitasatosporales</taxon>
        <taxon>Streptomycetaceae</taxon>
        <taxon>Streptomyces</taxon>
    </lineage>
</organism>
<evidence type="ECO:0000259" key="4">
    <source>
        <dbReference type="Pfam" id="PF11887"/>
    </source>
</evidence>
<dbReference type="InterPro" id="IPR003399">
    <property type="entry name" value="Mce/MlaD"/>
</dbReference>
<dbReference type="Pfam" id="PF02470">
    <property type="entry name" value="MlaD"/>
    <property type="match status" value="1"/>
</dbReference>
<feature type="domain" description="Mce/MlaD" evidence="3">
    <location>
        <begin position="40"/>
        <end position="115"/>
    </location>
</feature>
<feature type="compositionally biased region" description="Gly residues" evidence="1">
    <location>
        <begin position="386"/>
        <end position="411"/>
    </location>
</feature>
<dbReference type="Proteomes" id="UP001183388">
    <property type="component" value="Unassembled WGS sequence"/>
</dbReference>
<accession>A0ABU2L8P7</accession>
<keyword evidence="2" id="KW-0472">Membrane</keyword>
<feature type="domain" description="Mammalian cell entry C-terminal" evidence="4">
    <location>
        <begin position="123"/>
        <end position="293"/>
    </location>
</feature>
<dbReference type="RefSeq" id="WP_311630897.1">
    <property type="nucleotide sequence ID" value="NZ_JAVREN010000016.1"/>
</dbReference>
<dbReference type="InterPro" id="IPR024516">
    <property type="entry name" value="Mce_C"/>
</dbReference>